<name>A0A267MFX6_9FIRM</name>
<evidence type="ECO:0000313" key="4">
    <source>
        <dbReference type="EMBL" id="PAB58481.1"/>
    </source>
</evidence>
<dbReference type="InterPro" id="IPR008927">
    <property type="entry name" value="6-PGluconate_DH-like_C_sf"/>
</dbReference>
<feature type="domain" description="Glycerol-3-phosphate dehydrogenase NAD-dependent N-terminal" evidence="2">
    <location>
        <begin position="12"/>
        <end position="109"/>
    </location>
</feature>
<dbReference type="InterPro" id="IPR036291">
    <property type="entry name" value="NAD(P)-bd_dom_sf"/>
</dbReference>
<dbReference type="InterPro" id="IPR003421">
    <property type="entry name" value="Opine_DH"/>
</dbReference>
<evidence type="ECO:0000256" key="1">
    <source>
        <dbReference type="ARBA" id="ARBA00023002"/>
    </source>
</evidence>
<keyword evidence="1" id="KW-0560">Oxidoreductase</keyword>
<sequence>MKTKEQEKLTWAIIGGGNGGQSMAGHMGIMGFPVRLYDIFPDTIEAIKSQGGIKVEGEVEGFGKLEFATTKINEVLDGADIIIVVAPALAHRAIAKDCAPHLKDGQVVVLHPGSTFGALEFKQVLEEENCTSNVVIAETESLIYACRSVKPGHVNILGIKGSLKTAAIPANKTEMVVELLNTAYPQMYPGSNVMEISLGNLNAMMHPAPTLLNTSLIESVHDWLYYWDGITPSIGKYVEEMDKERLSIVKALGLNSVDVLENYKIYYNAEAPTLSEAVKKNEAYGGVKGQKSLNTRYVLEDIPMGLVPIVSLGKMLGLDVSRMETIVKLGEQLLDKDFTKTGRTVESLGLSDMTVEEMMSYVETGIRGKIALA</sequence>
<dbReference type="GO" id="GO:0046168">
    <property type="term" value="P:glycerol-3-phosphate catabolic process"/>
    <property type="evidence" value="ECO:0007669"/>
    <property type="project" value="InterPro"/>
</dbReference>
<dbReference type="Pfam" id="PF01210">
    <property type="entry name" value="NAD_Gly3P_dh_N"/>
    <property type="match status" value="1"/>
</dbReference>
<dbReference type="InterPro" id="IPR013328">
    <property type="entry name" value="6PGD_dom2"/>
</dbReference>
<proteinExistence type="predicted"/>
<dbReference type="Gene3D" id="3.40.50.720">
    <property type="entry name" value="NAD(P)-binding Rossmann-like Domain"/>
    <property type="match status" value="1"/>
</dbReference>
<dbReference type="SUPFAM" id="SSF48179">
    <property type="entry name" value="6-phosphogluconate dehydrogenase C-terminal domain-like"/>
    <property type="match status" value="1"/>
</dbReference>
<gene>
    <name evidence="4" type="ORF">CCE28_15360</name>
</gene>
<evidence type="ECO:0008006" key="6">
    <source>
        <dbReference type="Google" id="ProtNLM"/>
    </source>
</evidence>
<dbReference type="Pfam" id="PF02317">
    <property type="entry name" value="Octopine_DH"/>
    <property type="match status" value="1"/>
</dbReference>
<organism evidence="4 5">
    <name type="scientific">Anaeromicrobium sediminis</name>
    <dbReference type="NCBI Taxonomy" id="1478221"/>
    <lineage>
        <taxon>Bacteria</taxon>
        <taxon>Bacillati</taxon>
        <taxon>Bacillota</taxon>
        <taxon>Clostridia</taxon>
        <taxon>Peptostreptococcales</taxon>
        <taxon>Thermotaleaceae</taxon>
        <taxon>Anaeromicrobium</taxon>
    </lineage>
</organism>
<dbReference type="Gene3D" id="1.10.1040.10">
    <property type="entry name" value="N-(1-d-carboxylethyl)-l-norvaline Dehydrogenase, domain 2"/>
    <property type="match status" value="1"/>
</dbReference>
<dbReference type="EMBL" id="NIBG01000015">
    <property type="protein sequence ID" value="PAB58481.1"/>
    <property type="molecule type" value="Genomic_DNA"/>
</dbReference>
<keyword evidence="5" id="KW-1185">Reference proteome</keyword>
<reference evidence="4 5" key="1">
    <citation type="submission" date="2017-06" db="EMBL/GenBank/DDBJ databases">
        <title>Draft genome sequence of anaerobic fermentative bacterium Anaeromicrobium sediminis DY2726D isolated from West Pacific Ocean sediments.</title>
        <authorList>
            <person name="Zeng X."/>
        </authorList>
    </citation>
    <scope>NUCLEOTIDE SEQUENCE [LARGE SCALE GENOMIC DNA]</scope>
    <source>
        <strain evidence="4 5">DY2726D</strain>
    </source>
</reference>
<dbReference type="PANTHER" id="PTHR38015:SF1">
    <property type="entry name" value="OPINE DEHYDROGENASE DOMAIN-CONTAINING PROTEIN"/>
    <property type="match status" value="1"/>
</dbReference>
<dbReference type="RefSeq" id="WP_095134611.1">
    <property type="nucleotide sequence ID" value="NZ_NIBG01000015.1"/>
</dbReference>
<evidence type="ECO:0000313" key="5">
    <source>
        <dbReference type="Proteomes" id="UP000216024"/>
    </source>
</evidence>
<dbReference type="InterPro" id="IPR051729">
    <property type="entry name" value="Opine/Lysopine_DH"/>
</dbReference>
<dbReference type="AlphaFoldDB" id="A0A267MFX6"/>
<accession>A0A267MFX6</accession>
<dbReference type="GO" id="GO:0051287">
    <property type="term" value="F:NAD binding"/>
    <property type="evidence" value="ECO:0007669"/>
    <property type="project" value="InterPro"/>
</dbReference>
<protein>
    <recommendedName>
        <fullName evidence="6">NADP transhydrogenase subunit alpha</fullName>
    </recommendedName>
</protein>
<dbReference type="PANTHER" id="PTHR38015">
    <property type="entry name" value="BLR6086 PROTEIN"/>
    <property type="match status" value="1"/>
</dbReference>
<dbReference type="Proteomes" id="UP000216024">
    <property type="component" value="Unassembled WGS sequence"/>
</dbReference>
<comment type="caution">
    <text evidence="4">The sequence shown here is derived from an EMBL/GenBank/DDBJ whole genome shotgun (WGS) entry which is preliminary data.</text>
</comment>
<evidence type="ECO:0000259" key="3">
    <source>
        <dbReference type="Pfam" id="PF02317"/>
    </source>
</evidence>
<dbReference type="InterPro" id="IPR011128">
    <property type="entry name" value="G3P_DH_NAD-dep_N"/>
</dbReference>
<dbReference type="OrthoDB" id="1073746at2"/>
<evidence type="ECO:0000259" key="2">
    <source>
        <dbReference type="Pfam" id="PF01210"/>
    </source>
</evidence>
<feature type="domain" description="Opine dehydrogenase" evidence="3">
    <location>
        <begin position="190"/>
        <end position="333"/>
    </location>
</feature>
<dbReference type="GO" id="GO:0016616">
    <property type="term" value="F:oxidoreductase activity, acting on the CH-OH group of donors, NAD or NADP as acceptor"/>
    <property type="evidence" value="ECO:0007669"/>
    <property type="project" value="InterPro"/>
</dbReference>
<dbReference type="SUPFAM" id="SSF51735">
    <property type="entry name" value="NAD(P)-binding Rossmann-fold domains"/>
    <property type="match status" value="1"/>
</dbReference>